<name>A0ABU0C0G3_9HYPH</name>
<comment type="subcellular location">
    <subcellularLocation>
        <location evidence="1">Cytoplasm</location>
    </subcellularLocation>
</comment>
<dbReference type="Pfam" id="PF02631">
    <property type="entry name" value="RecX_HTH2"/>
    <property type="match status" value="1"/>
</dbReference>
<evidence type="ECO:0000256" key="1">
    <source>
        <dbReference type="ARBA" id="ARBA00004496"/>
    </source>
</evidence>
<keyword evidence="7" id="KW-1185">Reference proteome</keyword>
<proteinExistence type="inferred from homology"/>
<gene>
    <name evidence="6" type="ORF">QO002_004788</name>
</gene>
<dbReference type="InterPro" id="IPR053924">
    <property type="entry name" value="RecX_HTH_2nd"/>
</dbReference>
<evidence type="ECO:0000313" key="6">
    <source>
        <dbReference type="EMBL" id="MDQ0322582.1"/>
    </source>
</evidence>
<keyword evidence="4" id="KW-0963">Cytoplasm</keyword>
<dbReference type="EMBL" id="JAUSVF010000002">
    <property type="protein sequence ID" value="MDQ0322582.1"/>
    <property type="molecule type" value="Genomic_DNA"/>
</dbReference>
<dbReference type="InterPro" id="IPR036388">
    <property type="entry name" value="WH-like_DNA-bd_sf"/>
</dbReference>
<feature type="domain" description="RecX second three-helical" evidence="5">
    <location>
        <begin position="74"/>
        <end position="114"/>
    </location>
</feature>
<accession>A0ABU0C0G3</accession>
<organism evidence="6 7">
    <name type="scientific">Pararhizobium capsulatum DSM 1112</name>
    <dbReference type="NCBI Taxonomy" id="1121113"/>
    <lineage>
        <taxon>Bacteria</taxon>
        <taxon>Pseudomonadati</taxon>
        <taxon>Pseudomonadota</taxon>
        <taxon>Alphaproteobacteria</taxon>
        <taxon>Hyphomicrobiales</taxon>
        <taxon>Rhizobiaceae</taxon>
        <taxon>Rhizobium/Agrobacterium group</taxon>
        <taxon>Pararhizobium</taxon>
    </lineage>
</organism>
<dbReference type="Proteomes" id="UP001230207">
    <property type="component" value="Unassembled WGS sequence"/>
</dbReference>
<comment type="similarity">
    <text evidence="2">Belongs to the RecX family.</text>
</comment>
<comment type="caution">
    <text evidence="6">The sequence shown here is derived from an EMBL/GenBank/DDBJ whole genome shotgun (WGS) entry which is preliminary data.</text>
</comment>
<evidence type="ECO:0000256" key="3">
    <source>
        <dbReference type="ARBA" id="ARBA00018111"/>
    </source>
</evidence>
<sequence>MDDTEQPKTLTPRMLKWAQNSALYRVSRQMLSRRQLHDAVLRKAREKFDDISVEDAQTLAATAVAFADSIGALDDDAFAQAKTRSAVRGGKSQRMIARALSRKGIDKETTQAALAEADDLTAAVALSRRRAFGPFRRAEVDDARRQKELAAMVRQGFVFELVKRVSAMSREEAEEILSQMP</sequence>
<evidence type="ECO:0000256" key="2">
    <source>
        <dbReference type="ARBA" id="ARBA00009695"/>
    </source>
</evidence>
<evidence type="ECO:0000256" key="4">
    <source>
        <dbReference type="ARBA" id="ARBA00022490"/>
    </source>
</evidence>
<dbReference type="Gene3D" id="1.10.10.10">
    <property type="entry name" value="Winged helix-like DNA-binding domain superfamily/Winged helix DNA-binding domain"/>
    <property type="match status" value="1"/>
</dbReference>
<evidence type="ECO:0000313" key="7">
    <source>
        <dbReference type="Proteomes" id="UP001230207"/>
    </source>
</evidence>
<protein>
    <recommendedName>
        <fullName evidence="3">Regulatory protein RecX</fullName>
    </recommendedName>
</protein>
<reference evidence="6 7" key="1">
    <citation type="submission" date="2023-07" db="EMBL/GenBank/DDBJ databases">
        <title>Genomic Encyclopedia of Type Strains, Phase IV (KMG-IV): sequencing the most valuable type-strain genomes for metagenomic binning, comparative biology and taxonomic classification.</title>
        <authorList>
            <person name="Goeker M."/>
        </authorList>
    </citation>
    <scope>NUCLEOTIDE SEQUENCE [LARGE SCALE GENOMIC DNA]</scope>
    <source>
        <strain evidence="6 7">DSM 1112</strain>
    </source>
</reference>
<evidence type="ECO:0000259" key="5">
    <source>
        <dbReference type="Pfam" id="PF02631"/>
    </source>
</evidence>